<dbReference type="NCBIfam" id="TIGR02532">
    <property type="entry name" value="IV_pilin_GFxxxE"/>
    <property type="match status" value="1"/>
</dbReference>
<dbReference type="EMBL" id="SMYL01000001">
    <property type="protein sequence ID" value="TDK68074.1"/>
    <property type="molecule type" value="Genomic_DNA"/>
</dbReference>
<dbReference type="GO" id="GO:0015628">
    <property type="term" value="P:protein secretion by the type II secretion system"/>
    <property type="evidence" value="ECO:0007669"/>
    <property type="project" value="TreeGrafter"/>
</dbReference>
<evidence type="ECO:0000313" key="10">
    <source>
        <dbReference type="EMBL" id="TDK68074.1"/>
    </source>
</evidence>
<dbReference type="PANTHER" id="PTHR39583:SF2">
    <property type="entry name" value="TYPE II SECRETION SYSTEM PROTEIN J"/>
    <property type="match status" value="1"/>
</dbReference>
<evidence type="ECO:0000256" key="1">
    <source>
        <dbReference type="ARBA" id="ARBA00004377"/>
    </source>
</evidence>
<feature type="compositionally biased region" description="Polar residues" evidence="8">
    <location>
        <begin position="208"/>
        <end position="218"/>
    </location>
</feature>
<comment type="caution">
    <text evidence="10">The sequence shown here is derived from an EMBL/GenBank/DDBJ whole genome shotgun (WGS) entry which is preliminary data.</text>
</comment>
<reference evidence="10 11" key="1">
    <citation type="submission" date="2019-03" db="EMBL/GenBank/DDBJ databases">
        <title>Sapientia aquatica gen. nov., sp. nov., isolated from a crater lake.</title>
        <authorList>
            <person name="Felfoldi T."/>
            <person name="Szabo A."/>
            <person name="Toth E."/>
            <person name="Schumann P."/>
            <person name="Keki Z."/>
            <person name="Marialigeti K."/>
            <person name="Mathe I."/>
        </authorList>
    </citation>
    <scope>NUCLEOTIDE SEQUENCE [LARGE SCALE GENOMIC DNA]</scope>
    <source>
        <strain evidence="10 11">SA-152</strain>
    </source>
</reference>
<organism evidence="10 11">
    <name type="scientific">Sapientia aquatica</name>
    <dbReference type="NCBI Taxonomy" id="1549640"/>
    <lineage>
        <taxon>Bacteria</taxon>
        <taxon>Pseudomonadati</taxon>
        <taxon>Pseudomonadota</taxon>
        <taxon>Betaproteobacteria</taxon>
        <taxon>Burkholderiales</taxon>
        <taxon>Oxalobacteraceae</taxon>
        <taxon>Sapientia</taxon>
    </lineage>
</organism>
<sequence length="248" mass="26837">MRYSQCPKKSITTQGFTLIELLVAISILAIVAVLGWRGLDSIVRSREVLTAELEQTRGLQLTFAQLQSDCTNNVNPANYPNLPEGLSSWIEPQRFILIRNVFPDAQAPAMQVVTYRLNDGNLTRFESISTRDLSMLKQLLQQARTPPDQQVEVIMQKNVQNIEFVAWPIGSGNANAVAATSNNVVAPSASSSLGASATSSNAATSGNQAVNNGIQNGVPTNTTTGLQVSLQLEKHDKNMRKIFILGGA</sequence>
<keyword evidence="5 9" id="KW-0812">Transmembrane</keyword>
<keyword evidence="3" id="KW-0488">Methylation</keyword>
<keyword evidence="6 9" id="KW-1133">Transmembrane helix</keyword>
<proteinExistence type="predicted"/>
<evidence type="ECO:0000256" key="6">
    <source>
        <dbReference type="ARBA" id="ARBA00022989"/>
    </source>
</evidence>
<dbReference type="PROSITE" id="PS00409">
    <property type="entry name" value="PROKAR_NTER_METHYL"/>
    <property type="match status" value="1"/>
</dbReference>
<dbReference type="GO" id="GO:0005886">
    <property type="term" value="C:plasma membrane"/>
    <property type="evidence" value="ECO:0007669"/>
    <property type="project" value="UniProtKB-SubCell"/>
</dbReference>
<evidence type="ECO:0000313" key="11">
    <source>
        <dbReference type="Proteomes" id="UP000294829"/>
    </source>
</evidence>
<keyword evidence="7 9" id="KW-0472">Membrane</keyword>
<dbReference type="Proteomes" id="UP000294829">
    <property type="component" value="Unassembled WGS sequence"/>
</dbReference>
<protein>
    <submittedName>
        <fullName evidence="10">Prepilin-type N-terminal cleavage/methylation domain-containing protein</fullName>
    </submittedName>
</protein>
<accession>A0A4R5W6P3</accession>
<dbReference type="AlphaFoldDB" id="A0A4R5W6P3"/>
<feature type="transmembrane region" description="Helical" evidence="9">
    <location>
        <begin position="21"/>
        <end position="39"/>
    </location>
</feature>
<evidence type="ECO:0000256" key="9">
    <source>
        <dbReference type="SAM" id="Phobius"/>
    </source>
</evidence>
<dbReference type="Pfam" id="PF07963">
    <property type="entry name" value="N_methyl"/>
    <property type="match status" value="1"/>
</dbReference>
<dbReference type="OrthoDB" id="9029037at2"/>
<evidence type="ECO:0000256" key="5">
    <source>
        <dbReference type="ARBA" id="ARBA00022692"/>
    </source>
</evidence>
<dbReference type="RefSeq" id="WP_133324381.1">
    <property type="nucleotide sequence ID" value="NZ_SMYL01000001.1"/>
</dbReference>
<dbReference type="Gene3D" id="3.30.700.10">
    <property type="entry name" value="Glycoprotein, Type 4 Pilin"/>
    <property type="match status" value="1"/>
</dbReference>
<gene>
    <name evidence="10" type="ORF">E2I14_00510</name>
</gene>
<dbReference type="PANTHER" id="PTHR39583">
    <property type="entry name" value="TYPE II SECRETION SYSTEM PROTEIN J-RELATED"/>
    <property type="match status" value="1"/>
</dbReference>
<dbReference type="SUPFAM" id="SSF54523">
    <property type="entry name" value="Pili subunits"/>
    <property type="match status" value="1"/>
</dbReference>
<evidence type="ECO:0000256" key="7">
    <source>
        <dbReference type="ARBA" id="ARBA00023136"/>
    </source>
</evidence>
<dbReference type="InterPro" id="IPR051621">
    <property type="entry name" value="T2SS_protein_J"/>
</dbReference>
<dbReference type="InterPro" id="IPR045584">
    <property type="entry name" value="Pilin-like"/>
</dbReference>
<evidence type="ECO:0000256" key="2">
    <source>
        <dbReference type="ARBA" id="ARBA00022475"/>
    </source>
</evidence>
<comment type="subcellular location">
    <subcellularLocation>
        <location evidence="1">Cell inner membrane</location>
        <topology evidence="1">Single-pass membrane protein</topology>
    </subcellularLocation>
</comment>
<name>A0A4R5W6P3_9BURK</name>
<dbReference type="InterPro" id="IPR012902">
    <property type="entry name" value="N_methyl_site"/>
</dbReference>
<evidence type="ECO:0000256" key="4">
    <source>
        <dbReference type="ARBA" id="ARBA00022519"/>
    </source>
</evidence>
<keyword evidence="4" id="KW-0997">Cell inner membrane</keyword>
<feature type="compositionally biased region" description="Low complexity" evidence="8">
    <location>
        <begin position="188"/>
        <end position="207"/>
    </location>
</feature>
<feature type="region of interest" description="Disordered" evidence="8">
    <location>
        <begin position="188"/>
        <end position="218"/>
    </location>
</feature>
<keyword evidence="2" id="KW-1003">Cell membrane</keyword>
<evidence type="ECO:0000256" key="8">
    <source>
        <dbReference type="SAM" id="MobiDB-lite"/>
    </source>
</evidence>
<evidence type="ECO:0000256" key="3">
    <source>
        <dbReference type="ARBA" id="ARBA00022481"/>
    </source>
</evidence>
<keyword evidence="11" id="KW-1185">Reference proteome</keyword>